<dbReference type="AlphaFoldDB" id="A0A0T6DPK6"/>
<sequence length="315" mass="36385">MNIKELIEHHGKKSANSVPDWMIGCFKRRSISFASGETDIDTHVFWLQGRNLTIDLRLPIEAEMVVKKSWEKCSSDELYQLANYEGWSADSTWNNEQLSWSGGTGFQVHNRWPEPAILSRVGDCMIEASPYGSYIEDWRITSREAGVLLSLELINEENVTTGELRHQGGALIINENWAGLVLGRVNEIVTDEDDTQLRDKITREHQNVPFLKQVFNFETSVAKGSLEQGFKIEFSTKPKRVGELIFELDGFEFDEENNEVLQFFEEGNQRIKRRFSIDTIESEFAYSGQTQWHEKAKEWFDAEQETVGRYLKKLT</sequence>
<name>A0A0T6DPK6_9GAMM</name>
<evidence type="ECO:0000313" key="1">
    <source>
        <dbReference type="EMBL" id="KRU21877.1"/>
    </source>
</evidence>
<protein>
    <submittedName>
        <fullName evidence="1">Uncharacterized protein</fullName>
    </submittedName>
</protein>
<dbReference type="Proteomes" id="UP000051202">
    <property type="component" value="Unassembled WGS sequence"/>
</dbReference>
<keyword evidence="2" id="KW-1185">Reference proteome</keyword>
<reference evidence="1 2" key="1">
    <citation type="submission" date="2015-11" db="EMBL/GenBank/DDBJ databases">
        <title>Permanent draft genome of Psychrobacter piscatorii LQ58.</title>
        <authorList>
            <person name="Zhou M."/>
            <person name="Dong B."/>
            <person name="Liu Q."/>
        </authorList>
    </citation>
    <scope>NUCLEOTIDE SEQUENCE [LARGE SCALE GENOMIC DNA]</scope>
    <source>
        <strain evidence="1 2">LQ58</strain>
    </source>
</reference>
<organism evidence="1 2">
    <name type="scientific">Psychrobacter piscatorii</name>
    <dbReference type="NCBI Taxonomy" id="554343"/>
    <lineage>
        <taxon>Bacteria</taxon>
        <taxon>Pseudomonadati</taxon>
        <taxon>Pseudomonadota</taxon>
        <taxon>Gammaproteobacteria</taxon>
        <taxon>Moraxellales</taxon>
        <taxon>Moraxellaceae</taxon>
        <taxon>Psychrobacter</taxon>
    </lineage>
</organism>
<proteinExistence type="predicted"/>
<gene>
    <name evidence="1" type="ORF">AS194_10705</name>
</gene>
<accession>A0A0T6DPK6</accession>
<dbReference type="EMBL" id="LNDJ01000090">
    <property type="protein sequence ID" value="KRU21877.1"/>
    <property type="molecule type" value="Genomic_DNA"/>
</dbReference>
<evidence type="ECO:0000313" key="2">
    <source>
        <dbReference type="Proteomes" id="UP000051202"/>
    </source>
</evidence>
<dbReference type="RefSeq" id="WP_058025358.1">
    <property type="nucleotide sequence ID" value="NZ_LNDJ01000090.1"/>
</dbReference>
<comment type="caution">
    <text evidence="1">The sequence shown here is derived from an EMBL/GenBank/DDBJ whole genome shotgun (WGS) entry which is preliminary data.</text>
</comment>